<dbReference type="AlphaFoldDB" id="A0A443HUI0"/>
<protein>
    <recommendedName>
        <fullName evidence="2">NAD(P)-binding domain-containing protein</fullName>
    </recommendedName>
</protein>
<dbReference type="Pfam" id="PF13460">
    <property type="entry name" value="NAD_binding_10"/>
    <property type="match status" value="1"/>
</dbReference>
<evidence type="ECO:0000259" key="2">
    <source>
        <dbReference type="Pfam" id="PF13460"/>
    </source>
</evidence>
<comment type="similarity">
    <text evidence="1">Belongs to the avfA family.</text>
</comment>
<gene>
    <name evidence="3" type="ORF">C8Q69DRAFT_486531</name>
</gene>
<proteinExistence type="inferred from homology"/>
<keyword evidence="4" id="KW-1185">Reference proteome</keyword>
<dbReference type="GeneID" id="39601189"/>
<dbReference type="EMBL" id="RCNU01000005">
    <property type="protein sequence ID" value="RWQ95479.1"/>
    <property type="molecule type" value="Genomic_DNA"/>
</dbReference>
<dbReference type="InterPro" id="IPR016040">
    <property type="entry name" value="NAD(P)-bd_dom"/>
</dbReference>
<dbReference type="Gene3D" id="3.40.50.720">
    <property type="entry name" value="NAD(P)-binding Rossmann-like Domain"/>
    <property type="match status" value="1"/>
</dbReference>
<evidence type="ECO:0000256" key="1">
    <source>
        <dbReference type="ARBA" id="ARBA00038376"/>
    </source>
</evidence>
<name>A0A443HUI0_BYSSP</name>
<dbReference type="PANTHER" id="PTHR15020">
    <property type="entry name" value="FLAVIN REDUCTASE-RELATED"/>
    <property type="match status" value="1"/>
</dbReference>
<reference evidence="3 4" key="1">
    <citation type="journal article" date="2018" name="Front. Microbiol.">
        <title>Genomic and genetic insights into a cosmopolitan fungus, Paecilomyces variotii (Eurotiales).</title>
        <authorList>
            <person name="Urquhart A.S."/>
            <person name="Mondo S.J."/>
            <person name="Makela M.R."/>
            <person name="Hane J.K."/>
            <person name="Wiebenga A."/>
            <person name="He G."/>
            <person name="Mihaltcheva S."/>
            <person name="Pangilinan J."/>
            <person name="Lipzen A."/>
            <person name="Barry K."/>
            <person name="de Vries R.P."/>
            <person name="Grigoriev I.V."/>
            <person name="Idnurm A."/>
        </authorList>
    </citation>
    <scope>NUCLEOTIDE SEQUENCE [LARGE SCALE GENOMIC DNA]</scope>
    <source>
        <strain evidence="3 4">CBS 101075</strain>
    </source>
</reference>
<evidence type="ECO:0000313" key="3">
    <source>
        <dbReference type="EMBL" id="RWQ95479.1"/>
    </source>
</evidence>
<accession>A0A443HUI0</accession>
<dbReference type="Proteomes" id="UP000283841">
    <property type="component" value="Unassembled WGS sequence"/>
</dbReference>
<feature type="domain" description="NAD(P)-binding" evidence="2">
    <location>
        <begin position="15"/>
        <end position="229"/>
    </location>
</feature>
<dbReference type="PANTHER" id="PTHR15020:SF50">
    <property type="entry name" value="UPF0659 PROTEIN YMR090W"/>
    <property type="match status" value="1"/>
</dbReference>
<sequence>MAAVPRISPHVLLLGGHGKVAMLLTPLLLARNWNVTSVVRNPEHEPEILNLGKGQKGKVEVLLSSLEEVKQPADAKKILDTVKPDYVVWSAGAGGKGGPERTYAIDQDAAKHFINASFSYPSVTKFLLISHLGSRRNKARWMSDEDWAHIVHLDTQALPTYARAKLEADEYFTALAAKRKQEGGHFQAINLRPGLLDDNKATGKVQLGHTKAVGTVSREDVAIVADRLLARADTEGWIDLMEGDEPVDEAIERVVREKIDAVEGEDVEAMIKRFS</sequence>
<comment type="caution">
    <text evidence="3">The sequence shown here is derived from an EMBL/GenBank/DDBJ whole genome shotgun (WGS) entry which is preliminary data.</text>
</comment>
<dbReference type="STRING" id="264951.A0A443HUI0"/>
<evidence type="ECO:0000313" key="4">
    <source>
        <dbReference type="Proteomes" id="UP000283841"/>
    </source>
</evidence>
<dbReference type="InterPro" id="IPR036291">
    <property type="entry name" value="NAD(P)-bd_dom_sf"/>
</dbReference>
<organism evidence="3 4">
    <name type="scientific">Byssochlamys spectabilis</name>
    <name type="common">Paecilomyces variotii</name>
    <dbReference type="NCBI Taxonomy" id="264951"/>
    <lineage>
        <taxon>Eukaryota</taxon>
        <taxon>Fungi</taxon>
        <taxon>Dikarya</taxon>
        <taxon>Ascomycota</taxon>
        <taxon>Pezizomycotina</taxon>
        <taxon>Eurotiomycetes</taxon>
        <taxon>Eurotiomycetidae</taxon>
        <taxon>Eurotiales</taxon>
        <taxon>Thermoascaceae</taxon>
        <taxon>Paecilomyces</taxon>
    </lineage>
</organism>
<dbReference type="VEuPathDB" id="FungiDB:C8Q69DRAFT_486531"/>
<dbReference type="RefSeq" id="XP_028485124.1">
    <property type="nucleotide sequence ID" value="XM_028631912.1"/>
</dbReference>
<dbReference type="SUPFAM" id="SSF51735">
    <property type="entry name" value="NAD(P)-binding Rossmann-fold domains"/>
    <property type="match status" value="1"/>
</dbReference>